<protein>
    <submittedName>
        <fullName evidence="1">Uncharacterized protein</fullName>
    </submittedName>
</protein>
<name>A0ACB8UAM1_9APHY</name>
<comment type="caution">
    <text evidence="1">The sequence shown here is derived from an EMBL/GenBank/DDBJ whole genome shotgun (WGS) entry which is preliminary data.</text>
</comment>
<keyword evidence="2" id="KW-1185">Reference proteome</keyword>
<accession>A0ACB8UAM1</accession>
<dbReference type="Proteomes" id="UP001055072">
    <property type="component" value="Unassembled WGS sequence"/>
</dbReference>
<organism evidence="1 2">
    <name type="scientific">Irpex rosettiformis</name>
    <dbReference type="NCBI Taxonomy" id="378272"/>
    <lineage>
        <taxon>Eukaryota</taxon>
        <taxon>Fungi</taxon>
        <taxon>Dikarya</taxon>
        <taxon>Basidiomycota</taxon>
        <taxon>Agaricomycotina</taxon>
        <taxon>Agaricomycetes</taxon>
        <taxon>Polyporales</taxon>
        <taxon>Irpicaceae</taxon>
        <taxon>Irpex</taxon>
    </lineage>
</organism>
<evidence type="ECO:0000313" key="2">
    <source>
        <dbReference type="Proteomes" id="UP001055072"/>
    </source>
</evidence>
<proteinExistence type="predicted"/>
<dbReference type="EMBL" id="MU274906">
    <property type="protein sequence ID" value="KAI0091298.1"/>
    <property type="molecule type" value="Genomic_DNA"/>
</dbReference>
<evidence type="ECO:0000313" key="1">
    <source>
        <dbReference type="EMBL" id="KAI0091298.1"/>
    </source>
</evidence>
<sequence length="970" mass="103924">MAISCSIFRDLLWRKVRVWASVHISALSVFAGPQFGTRESSNTLSPKPPPPSRLASYVYFPRWCVREGAVILLLLFITPPKIQNSFHSAFNLDFGEIVNNIGDCLSIVLRKDKALSYPKASSPRAMQVDDTADQHDDLDTDSLFGSPPPSPGRGRSPSPLALPSGQNNTQNVGTLALPGSHLCSEFYELPSAPSPPPSVPVKRSATNQLQPQLPSSISASGTSRSGTPGPRGTISSRKPKRASRRSTPDIRPTPPPITLPSPTEPLPANFLRNQQALLGLAGLVSGVNPANLSVPRHTRGESPSNPIVVEDVPDTPTIGRQPVYLPGPLPVPSTQEVLSALVRQKNLYSVVNALVRLVNNAAGTPVVPVPYPPAAPPSTPIAGSSQASGYYPAYYPYSPYQYSYQYAYPYSYPYPASYPHSSYQQYAIPFQPPPLKKRKLTNVPAGAADWDVPYPFPAGQGPRDYHSTWAQHRQQQLLEDLVGLVKSASKKAAAKKAKDEVESEAAIGSVEYYKERFLRHCRPPSSTTAPAPAQPERKEDTQVEPLCPTLPQRITEASTAVDKLGIPTLDSTPASGPENEVDSTAQPQDSISEATQEDTAFAEDFTPKTPTTPHVDLSTAAFPSISPEAPDAETPTTSSSDLDELLALLNDLPAADLDVIFAPSEPGSEKQAANSPDVSDLQPAETPSELPAIDPSLFAIDPSLLAIDPTLLAISFPQMYACSSNQVGHSGHSFLPAMPSGASTASETPPLAGSPMSLAELDPPTPNWDFNFPEPEIAVASADGESTNGTSGGRTGGIVFGHEDEGVQVQRRDKGKGKAREKDFMGVQQDCSVSQSVAEEGVVTPRHLEGKESVTPVPVTISEGPTPRSTVAVSSTNQTLQCSLLPTVLPHESPFRPSPVTRPFLARSSVGNKSLTSSIQGKNKEDIVRRARLMRAQIVEEIERAKVELWETTMEGGCLAVLAKEREKLA</sequence>
<gene>
    <name evidence="1" type="ORF">BDY19DRAFT_991864</name>
</gene>
<reference evidence="1" key="1">
    <citation type="journal article" date="2021" name="Environ. Microbiol.">
        <title>Gene family expansions and transcriptome signatures uncover fungal adaptations to wood decay.</title>
        <authorList>
            <person name="Hage H."/>
            <person name="Miyauchi S."/>
            <person name="Viragh M."/>
            <person name="Drula E."/>
            <person name="Min B."/>
            <person name="Chaduli D."/>
            <person name="Navarro D."/>
            <person name="Favel A."/>
            <person name="Norest M."/>
            <person name="Lesage-Meessen L."/>
            <person name="Balint B."/>
            <person name="Merenyi Z."/>
            <person name="de Eugenio L."/>
            <person name="Morin E."/>
            <person name="Martinez A.T."/>
            <person name="Baldrian P."/>
            <person name="Stursova M."/>
            <person name="Martinez M.J."/>
            <person name="Novotny C."/>
            <person name="Magnuson J.K."/>
            <person name="Spatafora J.W."/>
            <person name="Maurice S."/>
            <person name="Pangilinan J."/>
            <person name="Andreopoulos W."/>
            <person name="LaButti K."/>
            <person name="Hundley H."/>
            <person name="Na H."/>
            <person name="Kuo A."/>
            <person name="Barry K."/>
            <person name="Lipzen A."/>
            <person name="Henrissat B."/>
            <person name="Riley R."/>
            <person name="Ahrendt S."/>
            <person name="Nagy L.G."/>
            <person name="Grigoriev I.V."/>
            <person name="Martin F."/>
            <person name="Rosso M.N."/>
        </authorList>
    </citation>
    <scope>NUCLEOTIDE SEQUENCE</scope>
    <source>
        <strain evidence="1">CBS 384.51</strain>
    </source>
</reference>